<proteinExistence type="predicted"/>
<feature type="region of interest" description="Disordered" evidence="1">
    <location>
        <begin position="1"/>
        <end position="72"/>
    </location>
</feature>
<feature type="compositionally biased region" description="Polar residues" evidence="1">
    <location>
        <begin position="12"/>
        <end position="22"/>
    </location>
</feature>
<sequence length="72" mass="7666">MAASVGKPISIDSATRNKTRPSSARVKISDAGNPTESLAAPKPHRNPRLRRQPHRNPTGTLPVRASPPAPKP</sequence>
<feature type="compositionally biased region" description="Basic residues" evidence="1">
    <location>
        <begin position="42"/>
        <end position="54"/>
    </location>
</feature>
<dbReference type="Proteomes" id="UP001291623">
    <property type="component" value="Unassembled WGS sequence"/>
</dbReference>
<evidence type="ECO:0000256" key="1">
    <source>
        <dbReference type="SAM" id="MobiDB-lite"/>
    </source>
</evidence>
<dbReference type="EMBL" id="JAVYJV010000024">
    <property type="protein sequence ID" value="KAK4338771.1"/>
    <property type="molecule type" value="Genomic_DNA"/>
</dbReference>
<name>A0AAE1UT39_9SOLA</name>
<keyword evidence="3" id="KW-1185">Reference proteome</keyword>
<protein>
    <submittedName>
        <fullName evidence="2">Uncharacterized protein</fullName>
    </submittedName>
</protein>
<organism evidence="2 3">
    <name type="scientific">Anisodus tanguticus</name>
    <dbReference type="NCBI Taxonomy" id="243964"/>
    <lineage>
        <taxon>Eukaryota</taxon>
        <taxon>Viridiplantae</taxon>
        <taxon>Streptophyta</taxon>
        <taxon>Embryophyta</taxon>
        <taxon>Tracheophyta</taxon>
        <taxon>Spermatophyta</taxon>
        <taxon>Magnoliopsida</taxon>
        <taxon>eudicotyledons</taxon>
        <taxon>Gunneridae</taxon>
        <taxon>Pentapetalae</taxon>
        <taxon>asterids</taxon>
        <taxon>lamiids</taxon>
        <taxon>Solanales</taxon>
        <taxon>Solanaceae</taxon>
        <taxon>Solanoideae</taxon>
        <taxon>Hyoscyameae</taxon>
        <taxon>Anisodus</taxon>
    </lineage>
</organism>
<evidence type="ECO:0000313" key="3">
    <source>
        <dbReference type="Proteomes" id="UP001291623"/>
    </source>
</evidence>
<dbReference type="AlphaFoldDB" id="A0AAE1UT39"/>
<comment type="caution">
    <text evidence="2">The sequence shown here is derived from an EMBL/GenBank/DDBJ whole genome shotgun (WGS) entry which is preliminary data.</text>
</comment>
<reference evidence="2" key="1">
    <citation type="submission" date="2023-12" db="EMBL/GenBank/DDBJ databases">
        <title>Genome assembly of Anisodus tanguticus.</title>
        <authorList>
            <person name="Wang Y.-J."/>
        </authorList>
    </citation>
    <scope>NUCLEOTIDE SEQUENCE</scope>
    <source>
        <strain evidence="2">KB-2021</strain>
        <tissue evidence="2">Leaf</tissue>
    </source>
</reference>
<evidence type="ECO:0000313" key="2">
    <source>
        <dbReference type="EMBL" id="KAK4338771.1"/>
    </source>
</evidence>
<accession>A0AAE1UT39</accession>
<gene>
    <name evidence="2" type="ORF">RND71_043258</name>
</gene>